<evidence type="ECO:0000256" key="1">
    <source>
        <dbReference type="SAM" id="Phobius"/>
    </source>
</evidence>
<organism evidence="2 3">
    <name type="scientific">Phormidesmis priestleyi ULC007</name>
    <dbReference type="NCBI Taxonomy" id="1920490"/>
    <lineage>
        <taxon>Bacteria</taxon>
        <taxon>Bacillati</taxon>
        <taxon>Cyanobacteriota</taxon>
        <taxon>Cyanophyceae</taxon>
        <taxon>Leptolyngbyales</taxon>
        <taxon>Leptolyngbyaceae</taxon>
        <taxon>Phormidesmis</taxon>
    </lineage>
</organism>
<keyword evidence="1" id="KW-1133">Transmembrane helix</keyword>
<comment type="caution">
    <text evidence="2">The sequence shown here is derived from an EMBL/GenBank/DDBJ whole genome shotgun (WGS) entry which is preliminary data.</text>
</comment>
<accession>A0A2T1DM58</accession>
<protein>
    <recommendedName>
        <fullName evidence="4">Sodium:solute symporter</fullName>
    </recommendedName>
</protein>
<keyword evidence="1" id="KW-0812">Transmembrane</keyword>
<evidence type="ECO:0000313" key="2">
    <source>
        <dbReference type="EMBL" id="PSB21552.1"/>
    </source>
</evidence>
<proteinExistence type="predicted"/>
<sequence length="123" mass="13251">MYSFPEPPYLLLVVGLLASLASGTAFDAVLKQSVREWSKNRSTRTLANVRGMQLLVPFLGIAGGCCFFLSAGMEIFGLPTFLAYGIAVPLTIGITWLVWWQLGKILAELEQGGSQALDLDSPG</sequence>
<gene>
    <name evidence="2" type="ORF">C7B65_02920</name>
</gene>
<feature type="transmembrane region" description="Helical" evidence="1">
    <location>
        <begin position="51"/>
        <end position="69"/>
    </location>
</feature>
<dbReference type="OrthoDB" id="517257at2"/>
<keyword evidence="1" id="KW-0472">Membrane</keyword>
<dbReference type="Proteomes" id="UP000238634">
    <property type="component" value="Unassembled WGS sequence"/>
</dbReference>
<reference evidence="2 3" key="2">
    <citation type="submission" date="2018-03" db="EMBL/GenBank/DDBJ databases">
        <title>The ancient ancestry and fast evolution of plastids.</title>
        <authorList>
            <person name="Moore K.R."/>
            <person name="Magnabosco C."/>
            <person name="Momper L."/>
            <person name="Gold D.A."/>
            <person name="Bosak T."/>
            <person name="Fournier G.P."/>
        </authorList>
    </citation>
    <scope>NUCLEOTIDE SEQUENCE [LARGE SCALE GENOMIC DNA]</scope>
    <source>
        <strain evidence="2 3">ULC007</strain>
    </source>
</reference>
<dbReference type="AlphaFoldDB" id="A0A2T1DM58"/>
<feature type="transmembrane region" description="Helical" evidence="1">
    <location>
        <begin position="81"/>
        <end position="102"/>
    </location>
</feature>
<name>A0A2T1DM58_9CYAN</name>
<keyword evidence="3" id="KW-1185">Reference proteome</keyword>
<dbReference type="EMBL" id="PVWG01000002">
    <property type="protein sequence ID" value="PSB21552.1"/>
    <property type="molecule type" value="Genomic_DNA"/>
</dbReference>
<dbReference type="STRING" id="1920490.GCA_001895925_01563"/>
<evidence type="ECO:0000313" key="3">
    <source>
        <dbReference type="Proteomes" id="UP000238634"/>
    </source>
</evidence>
<reference evidence="2 3" key="1">
    <citation type="submission" date="2018-02" db="EMBL/GenBank/DDBJ databases">
        <authorList>
            <person name="Cohen D.B."/>
            <person name="Kent A.D."/>
        </authorList>
    </citation>
    <scope>NUCLEOTIDE SEQUENCE [LARGE SCALE GENOMIC DNA]</scope>
    <source>
        <strain evidence="2 3">ULC007</strain>
    </source>
</reference>
<evidence type="ECO:0008006" key="4">
    <source>
        <dbReference type="Google" id="ProtNLM"/>
    </source>
</evidence>
<dbReference type="RefSeq" id="WP_073069404.1">
    <property type="nucleotide sequence ID" value="NZ_MPPI01000002.1"/>
</dbReference>